<dbReference type="EMBL" id="ML179340">
    <property type="protein sequence ID" value="THU90269.1"/>
    <property type="molecule type" value="Genomic_DNA"/>
</dbReference>
<keyword evidence="7" id="KW-1185">Reference proteome</keyword>
<evidence type="ECO:0000256" key="1">
    <source>
        <dbReference type="ARBA" id="ARBA00001255"/>
    </source>
</evidence>
<dbReference type="AlphaFoldDB" id="A0A4S8LLY7"/>
<gene>
    <name evidence="6" type="ORF">K435DRAFT_676282</name>
</gene>
<evidence type="ECO:0000256" key="2">
    <source>
        <dbReference type="ARBA" id="ARBA00009743"/>
    </source>
</evidence>
<dbReference type="InterPro" id="IPR002241">
    <property type="entry name" value="Glyco_hydro_27"/>
</dbReference>
<comment type="similarity">
    <text evidence="2">Belongs to the glycosyl hydrolase 27 family.</text>
</comment>
<evidence type="ECO:0000313" key="7">
    <source>
        <dbReference type="Proteomes" id="UP000297245"/>
    </source>
</evidence>
<name>A0A4S8LLY7_DENBC</name>
<dbReference type="EC" id="3.2.1.22" evidence="3"/>
<keyword evidence="5" id="KW-0326">Glycosidase</keyword>
<sequence>MSVVLSPFTSSLGSLNVVVLCEIKETLIRETADNVVKLGLADVGYNYVNVDDCYSEKRLGISSPVSILIQF</sequence>
<evidence type="ECO:0000256" key="3">
    <source>
        <dbReference type="ARBA" id="ARBA00012755"/>
    </source>
</evidence>
<dbReference type="InterPro" id="IPR013785">
    <property type="entry name" value="Aldolase_TIM"/>
</dbReference>
<reference evidence="6 7" key="1">
    <citation type="journal article" date="2019" name="Nat. Ecol. Evol.">
        <title>Megaphylogeny resolves global patterns of mushroom evolution.</title>
        <authorList>
            <person name="Varga T."/>
            <person name="Krizsan K."/>
            <person name="Foldi C."/>
            <person name="Dima B."/>
            <person name="Sanchez-Garcia M."/>
            <person name="Sanchez-Ramirez S."/>
            <person name="Szollosi G.J."/>
            <person name="Szarkandi J.G."/>
            <person name="Papp V."/>
            <person name="Albert L."/>
            <person name="Andreopoulos W."/>
            <person name="Angelini C."/>
            <person name="Antonin V."/>
            <person name="Barry K.W."/>
            <person name="Bougher N.L."/>
            <person name="Buchanan P."/>
            <person name="Buyck B."/>
            <person name="Bense V."/>
            <person name="Catcheside P."/>
            <person name="Chovatia M."/>
            <person name="Cooper J."/>
            <person name="Damon W."/>
            <person name="Desjardin D."/>
            <person name="Finy P."/>
            <person name="Geml J."/>
            <person name="Haridas S."/>
            <person name="Hughes K."/>
            <person name="Justo A."/>
            <person name="Karasinski D."/>
            <person name="Kautmanova I."/>
            <person name="Kiss B."/>
            <person name="Kocsube S."/>
            <person name="Kotiranta H."/>
            <person name="LaButti K.M."/>
            <person name="Lechner B.E."/>
            <person name="Liimatainen K."/>
            <person name="Lipzen A."/>
            <person name="Lukacs Z."/>
            <person name="Mihaltcheva S."/>
            <person name="Morgado L.N."/>
            <person name="Niskanen T."/>
            <person name="Noordeloos M.E."/>
            <person name="Ohm R.A."/>
            <person name="Ortiz-Santana B."/>
            <person name="Ovrebo C."/>
            <person name="Racz N."/>
            <person name="Riley R."/>
            <person name="Savchenko A."/>
            <person name="Shiryaev A."/>
            <person name="Soop K."/>
            <person name="Spirin V."/>
            <person name="Szebenyi C."/>
            <person name="Tomsovsky M."/>
            <person name="Tulloss R.E."/>
            <person name="Uehling J."/>
            <person name="Grigoriev I.V."/>
            <person name="Vagvolgyi C."/>
            <person name="Papp T."/>
            <person name="Martin F.M."/>
            <person name="Miettinen O."/>
            <person name="Hibbett D.S."/>
            <person name="Nagy L.G."/>
        </authorList>
    </citation>
    <scope>NUCLEOTIDE SEQUENCE [LARGE SCALE GENOMIC DNA]</scope>
    <source>
        <strain evidence="6 7">CBS 962.96</strain>
    </source>
</reference>
<evidence type="ECO:0000256" key="5">
    <source>
        <dbReference type="ARBA" id="ARBA00023295"/>
    </source>
</evidence>
<dbReference type="Pfam" id="PF16499">
    <property type="entry name" value="Melibiase_2"/>
    <property type="match status" value="1"/>
</dbReference>
<accession>A0A4S8LLY7</accession>
<comment type="catalytic activity">
    <reaction evidence="1">
        <text>Hydrolysis of terminal, non-reducing alpha-D-galactose residues in alpha-D-galactosides, including galactose oligosaccharides, galactomannans and galactolipids.</text>
        <dbReference type="EC" id="3.2.1.22"/>
    </reaction>
</comment>
<dbReference type="SUPFAM" id="SSF51445">
    <property type="entry name" value="(Trans)glycosidases"/>
    <property type="match status" value="1"/>
</dbReference>
<dbReference type="InterPro" id="IPR017853">
    <property type="entry name" value="GH"/>
</dbReference>
<dbReference type="Gene3D" id="3.20.20.70">
    <property type="entry name" value="Aldolase class I"/>
    <property type="match status" value="1"/>
</dbReference>
<keyword evidence="4" id="KW-0378">Hydrolase</keyword>
<dbReference type="GO" id="GO:0004557">
    <property type="term" value="F:alpha-galactosidase activity"/>
    <property type="evidence" value="ECO:0007669"/>
    <property type="project" value="UniProtKB-EC"/>
</dbReference>
<dbReference type="Proteomes" id="UP000297245">
    <property type="component" value="Unassembled WGS sequence"/>
</dbReference>
<evidence type="ECO:0000313" key="6">
    <source>
        <dbReference type="EMBL" id="THU90269.1"/>
    </source>
</evidence>
<dbReference type="GO" id="GO:0005975">
    <property type="term" value="P:carbohydrate metabolic process"/>
    <property type="evidence" value="ECO:0007669"/>
    <property type="project" value="InterPro"/>
</dbReference>
<protein>
    <recommendedName>
        <fullName evidence="3">alpha-galactosidase</fullName>
        <ecNumber evidence="3">3.2.1.22</ecNumber>
    </recommendedName>
</protein>
<evidence type="ECO:0000256" key="4">
    <source>
        <dbReference type="ARBA" id="ARBA00022801"/>
    </source>
</evidence>
<dbReference type="OrthoDB" id="3259031at2759"/>
<proteinExistence type="inferred from homology"/>
<organism evidence="6 7">
    <name type="scientific">Dendrothele bispora (strain CBS 962.96)</name>
    <dbReference type="NCBI Taxonomy" id="1314807"/>
    <lineage>
        <taxon>Eukaryota</taxon>
        <taxon>Fungi</taxon>
        <taxon>Dikarya</taxon>
        <taxon>Basidiomycota</taxon>
        <taxon>Agaricomycotina</taxon>
        <taxon>Agaricomycetes</taxon>
        <taxon>Agaricomycetidae</taxon>
        <taxon>Agaricales</taxon>
        <taxon>Agaricales incertae sedis</taxon>
        <taxon>Dendrothele</taxon>
    </lineage>
</organism>